<gene>
    <name evidence="9" type="ORF">PAUS00366_LOCUS4463</name>
</gene>
<sequence length="591" mass="65790">MTKQIGLEKEFSDGFYSNNSRLEGMTTTTTTTTSTTTSRGRNGFLRSQNSNSPMRPSNNNNNNNKSRSPMRQHYRRQTNNKHSRSPTRPRRQNNNNNNNSRSPIRGQLYNSKAKKIPAAMTVVVNRCDLWDSAAHFQPDECFQPQNQQSLARVLPYSFATVKNNATSPHCANGVAAHAPPPPGMEKQKQEETRPIAAGGAMSVATARVPHHVESMQFPIQGQGETTEGSPRYDVIDTETPNPHDPDIVHGKYWAQRRRLFSRFDLGIQLDAEGWFSVTPEIIADHVAERVSGLVTTSPAFREHTTRNSGKGVVILDGFCGCGGNSIAFGKIPSHIVSKVVCVDTDYSKLLKAAHNASLYGIPRDKLIFIHCNSIFILKYCYRDGEFILNQPQPNMPQHMPPHVAPKIHAGYHVGGLDMLPRHIDLAFFDPPWGGIDYEILGRNGYDLERNMKIQVNLCEEEKSDEVIEEDDCGVSDDFFDNFAAPKQHHGSKRSRKKNFNKKTEGEFVNGKELIGLAAEAVRSRVVMLDLPRNTSKNSLGSCALAAGYRGNLKLEEHYLNGRLKTVTAYLGSDYASLINESEAVKNCSSSD</sequence>
<reference evidence="9" key="1">
    <citation type="submission" date="2021-01" db="EMBL/GenBank/DDBJ databases">
        <authorList>
            <person name="Corre E."/>
            <person name="Pelletier E."/>
            <person name="Niang G."/>
            <person name="Scheremetjew M."/>
            <person name="Finn R."/>
            <person name="Kale V."/>
            <person name="Holt S."/>
            <person name="Cochrane G."/>
            <person name="Meng A."/>
            <person name="Brown T."/>
            <person name="Cohen L."/>
        </authorList>
    </citation>
    <scope>NUCLEOTIDE SEQUENCE</scope>
    <source>
        <strain evidence="9">10249 10 AB</strain>
    </source>
</reference>
<feature type="compositionally biased region" description="Low complexity" evidence="8">
    <location>
        <begin position="46"/>
        <end position="67"/>
    </location>
</feature>
<dbReference type="PANTHER" id="PTHR14741">
    <property type="entry name" value="S-ADENOSYLMETHIONINE-DEPENDENT METHYLTRANSFERASE RELATED"/>
    <property type="match status" value="1"/>
</dbReference>
<dbReference type="EMBL" id="HBIX01005606">
    <property type="protein sequence ID" value="CAE0711711.1"/>
    <property type="molecule type" value="Transcribed_RNA"/>
</dbReference>
<evidence type="ECO:0000313" key="9">
    <source>
        <dbReference type="EMBL" id="CAE0711711.1"/>
    </source>
</evidence>
<dbReference type="GO" id="GO:0005634">
    <property type="term" value="C:nucleus"/>
    <property type="evidence" value="ECO:0007669"/>
    <property type="project" value="TreeGrafter"/>
</dbReference>
<dbReference type="AlphaFoldDB" id="A0A7S4EG49"/>
<dbReference type="Gene3D" id="3.40.50.150">
    <property type="entry name" value="Vaccinia Virus protein VP39"/>
    <property type="match status" value="1"/>
</dbReference>
<evidence type="ECO:0000256" key="5">
    <source>
        <dbReference type="ARBA" id="ARBA00048763"/>
    </source>
</evidence>
<evidence type="ECO:0000256" key="1">
    <source>
        <dbReference type="ARBA" id="ARBA00018517"/>
    </source>
</evidence>
<evidence type="ECO:0000256" key="7">
    <source>
        <dbReference type="ARBA" id="ARBA00049790"/>
    </source>
</evidence>
<proteinExistence type="inferred from homology"/>
<feature type="compositionally biased region" description="Basic residues" evidence="8">
    <location>
        <begin position="68"/>
        <end position="91"/>
    </location>
</feature>
<evidence type="ECO:0000256" key="4">
    <source>
        <dbReference type="ARBA" id="ARBA00048740"/>
    </source>
</evidence>
<comment type="catalytic activity">
    <reaction evidence="3">
        <text>a 5'-end (N(2),N(7)-dimethyl 5'-triphosphoguanosine)-ribonucleoside in snoRNA + S-adenosyl-L-methionine = a 5'-end (N(2),N(2),N(7)-trimethyl 5'-triphosphoguanosine)-ribonucleoside in snoRNA + S-adenosyl-L-homocysteine + H(+)</text>
        <dbReference type="Rhea" id="RHEA:78507"/>
        <dbReference type="Rhea" id="RHEA-COMP:19088"/>
        <dbReference type="Rhea" id="RHEA-COMP:19090"/>
        <dbReference type="ChEBI" id="CHEBI:15378"/>
        <dbReference type="ChEBI" id="CHEBI:57856"/>
        <dbReference type="ChEBI" id="CHEBI:59789"/>
        <dbReference type="ChEBI" id="CHEBI:167623"/>
        <dbReference type="ChEBI" id="CHEBI:172880"/>
    </reaction>
    <physiologicalReaction direction="left-to-right" evidence="3">
        <dbReference type="Rhea" id="RHEA:78508"/>
    </physiologicalReaction>
</comment>
<evidence type="ECO:0000256" key="6">
    <source>
        <dbReference type="ARBA" id="ARBA00049075"/>
    </source>
</evidence>
<organism evidence="9">
    <name type="scientific">Pseudo-nitzschia australis</name>
    <dbReference type="NCBI Taxonomy" id="44445"/>
    <lineage>
        <taxon>Eukaryota</taxon>
        <taxon>Sar</taxon>
        <taxon>Stramenopiles</taxon>
        <taxon>Ochrophyta</taxon>
        <taxon>Bacillariophyta</taxon>
        <taxon>Bacillariophyceae</taxon>
        <taxon>Bacillariophycidae</taxon>
        <taxon>Bacillariales</taxon>
        <taxon>Bacillariaceae</taxon>
        <taxon>Pseudo-nitzschia</taxon>
    </lineage>
</organism>
<dbReference type="SUPFAM" id="SSF53335">
    <property type="entry name" value="S-adenosyl-L-methionine-dependent methyltransferases"/>
    <property type="match status" value="1"/>
</dbReference>
<feature type="region of interest" description="Disordered" evidence="8">
    <location>
        <begin position="14"/>
        <end position="107"/>
    </location>
</feature>
<feature type="compositionally biased region" description="Low complexity" evidence="8">
    <location>
        <begin position="26"/>
        <end position="38"/>
    </location>
</feature>
<comment type="similarity">
    <text evidence="2">Belongs to the methyltransferase superfamily. Trimethylguanosine synthase family.</text>
</comment>
<dbReference type="InterPro" id="IPR029063">
    <property type="entry name" value="SAM-dependent_MTases_sf"/>
</dbReference>
<comment type="catalytic activity">
    <reaction evidence="5">
        <text>a 5'-end (N(2),N(7)-dimethyl 5'-triphosphoguanosine)-ribonucleoside in snRNA + S-adenosyl-L-methionine = a 5'-end (N(2),N(2),N(7)-trimethyl 5'-triphosphoguanosine)-ribonucleoside in snRNA + S-adenosyl-L-homocysteine + H(+)</text>
        <dbReference type="Rhea" id="RHEA:78479"/>
        <dbReference type="Rhea" id="RHEA-COMP:19087"/>
        <dbReference type="Rhea" id="RHEA-COMP:19089"/>
        <dbReference type="ChEBI" id="CHEBI:15378"/>
        <dbReference type="ChEBI" id="CHEBI:57856"/>
        <dbReference type="ChEBI" id="CHEBI:59789"/>
        <dbReference type="ChEBI" id="CHEBI:167623"/>
        <dbReference type="ChEBI" id="CHEBI:172880"/>
    </reaction>
    <physiologicalReaction direction="left-to-right" evidence="5">
        <dbReference type="Rhea" id="RHEA:78480"/>
    </physiologicalReaction>
</comment>
<protein>
    <recommendedName>
        <fullName evidence="1">Trimethylguanosine synthase</fullName>
    </recommendedName>
    <alternativeName>
        <fullName evidence="7">Cap-specific guanine-N(2) methyltransferase</fullName>
    </alternativeName>
</protein>
<dbReference type="GO" id="GO:0071164">
    <property type="term" value="F:RNA cap trimethylguanosine synthase activity"/>
    <property type="evidence" value="ECO:0007669"/>
    <property type="project" value="TreeGrafter"/>
</dbReference>
<evidence type="ECO:0000256" key="8">
    <source>
        <dbReference type="SAM" id="MobiDB-lite"/>
    </source>
</evidence>
<comment type="catalytic activity">
    <reaction evidence="4">
        <text>a 5'-end (N(7)-methyl 5'-triphosphoguanosine)-ribonucleoside in snoRNA + S-adenosyl-L-methionine = a 5'-end (N(2),N(7)-dimethyl 5'-triphosphoguanosine)-ribonucleoside in snoRNA + S-adenosyl-L-homocysteine + H(+)</text>
        <dbReference type="Rhea" id="RHEA:78475"/>
        <dbReference type="Rhea" id="RHEA-COMP:19086"/>
        <dbReference type="Rhea" id="RHEA-COMP:19088"/>
        <dbReference type="ChEBI" id="CHEBI:15378"/>
        <dbReference type="ChEBI" id="CHEBI:57856"/>
        <dbReference type="ChEBI" id="CHEBI:59789"/>
        <dbReference type="ChEBI" id="CHEBI:156461"/>
        <dbReference type="ChEBI" id="CHEBI:172880"/>
    </reaction>
    <physiologicalReaction direction="left-to-right" evidence="4">
        <dbReference type="Rhea" id="RHEA:78476"/>
    </physiologicalReaction>
</comment>
<evidence type="ECO:0000256" key="2">
    <source>
        <dbReference type="ARBA" id="ARBA00025783"/>
    </source>
</evidence>
<evidence type="ECO:0000256" key="3">
    <source>
        <dbReference type="ARBA" id="ARBA00047418"/>
    </source>
</evidence>
<dbReference type="Pfam" id="PF09445">
    <property type="entry name" value="Methyltransf_15"/>
    <property type="match status" value="1"/>
</dbReference>
<dbReference type="PANTHER" id="PTHR14741:SF32">
    <property type="entry name" value="TRIMETHYLGUANOSINE SYNTHASE"/>
    <property type="match status" value="1"/>
</dbReference>
<feature type="compositionally biased region" description="Low complexity" evidence="8">
    <location>
        <begin position="92"/>
        <end position="105"/>
    </location>
</feature>
<dbReference type="InterPro" id="IPR019012">
    <property type="entry name" value="RNA_cap_Gua-N2-MeTrfase"/>
</dbReference>
<comment type="catalytic activity">
    <reaction evidence="6">
        <text>a 5'-end (N(7)-methyl 5'-triphosphoguanosine)-ribonucleoside in snRNA + S-adenosyl-L-methionine = a 5'-end (N(2),N(7)-dimethyl 5'-triphosphoguanosine)-ribonucleoside in snRNA + S-adenosyl-L-homocysteine + H(+)</text>
        <dbReference type="Rhea" id="RHEA:78471"/>
        <dbReference type="Rhea" id="RHEA-COMP:19085"/>
        <dbReference type="Rhea" id="RHEA-COMP:19087"/>
        <dbReference type="ChEBI" id="CHEBI:15378"/>
        <dbReference type="ChEBI" id="CHEBI:57856"/>
        <dbReference type="ChEBI" id="CHEBI:59789"/>
        <dbReference type="ChEBI" id="CHEBI:156461"/>
        <dbReference type="ChEBI" id="CHEBI:172880"/>
    </reaction>
    <physiologicalReaction direction="left-to-right" evidence="6">
        <dbReference type="Rhea" id="RHEA:78472"/>
    </physiologicalReaction>
</comment>
<name>A0A7S4EG49_9STRA</name>
<accession>A0A7S4EG49</accession>